<evidence type="ECO:0000256" key="9">
    <source>
        <dbReference type="ARBA" id="ARBA00029447"/>
    </source>
</evidence>
<dbReference type="SMART" id="SM00304">
    <property type="entry name" value="HAMP"/>
    <property type="match status" value="1"/>
</dbReference>
<keyword evidence="8 10" id="KW-0807">Transducer</keyword>
<keyword evidence="6 12" id="KW-1133">Transmembrane helix</keyword>
<dbReference type="Proteomes" id="UP001208656">
    <property type="component" value="Unassembled WGS sequence"/>
</dbReference>
<feature type="coiled-coil region" evidence="11">
    <location>
        <begin position="633"/>
        <end position="660"/>
    </location>
</feature>
<dbReference type="PANTHER" id="PTHR32089:SF114">
    <property type="entry name" value="METHYL-ACCEPTING CHEMOTAXIS PROTEIN MCPB"/>
    <property type="match status" value="1"/>
</dbReference>
<keyword evidence="4" id="KW-0145">Chemotaxis</keyword>
<keyword evidence="16" id="KW-1185">Reference proteome</keyword>
<evidence type="ECO:0000256" key="7">
    <source>
        <dbReference type="ARBA" id="ARBA00023136"/>
    </source>
</evidence>
<organism evidence="15 16">
    <name type="scientific">Pallidibacillus thermolactis</name>
    <dbReference type="NCBI Taxonomy" id="251051"/>
    <lineage>
        <taxon>Bacteria</taxon>
        <taxon>Bacillati</taxon>
        <taxon>Bacillota</taxon>
        <taxon>Bacilli</taxon>
        <taxon>Bacillales</taxon>
        <taxon>Bacillaceae</taxon>
        <taxon>Pallidibacillus</taxon>
    </lineage>
</organism>
<dbReference type="EMBL" id="JAOUSE010000058">
    <property type="protein sequence ID" value="MCU9595527.1"/>
    <property type="molecule type" value="Genomic_DNA"/>
</dbReference>
<feature type="transmembrane region" description="Helical" evidence="12">
    <location>
        <begin position="278"/>
        <end position="301"/>
    </location>
</feature>
<dbReference type="InterPro" id="IPR033479">
    <property type="entry name" value="dCache_1"/>
</dbReference>
<dbReference type="PANTHER" id="PTHR32089">
    <property type="entry name" value="METHYL-ACCEPTING CHEMOTAXIS PROTEIN MCPB"/>
    <property type="match status" value="1"/>
</dbReference>
<keyword evidence="5 12" id="KW-0812">Transmembrane</keyword>
<keyword evidence="2" id="KW-1003">Cell membrane</keyword>
<feature type="domain" description="HAMP" evidence="14">
    <location>
        <begin position="302"/>
        <end position="354"/>
    </location>
</feature>
<dbReference type="CDD" id="cd11386">
    <property type="entry name" value="MCP_signal"/>
    <property type="match status" value="1"/>
</dbReference>
<evidence type="ECO:0000313" key="15">
    <source>
        <dbReference type="EMBL" id="MCU9595527.1"/>
    </source>
</evidence>
<evidence type="ECO:0000256" key="11">
    <source>
        <dbReference type="SAM" id="Coils"/>
    </source>
</evidence>
<evidence type="ECO:0000256" key="3">
    <source>
        <dbReference type="ARBA" id="ARBA00022481"/>
    </source>
</evidence>
<keyword evidence="11" id="KW-0175">Coiled coil</keyword>
<dbReference type="CDD" id="cd12912">
    <property type="entry name" value="PDC2_MCP_like"/>
    <property type="match status" value="1"/>
</dbReference>
<evidence type="ECO:0000256" key="10">
    <source>
        <dbReference type="PROSITE-ProRule" id="PRU00284"/>
    </source>
</evidence>
<evidence type="ECO:0000256" key="6">
    <source>
        <dbReference type="ARBA" id="ARBA00022989"/>
    </source>
</evidence>
<sequence>MKKRFKNVFNLKIKLILSFSIILLLPAIIIGTSSYIVAKDTVEEKIIDGINESTELLNSTITKTIESRIENLNFLSKNVTSDLYENERQNELMDMFRFYGQVLPEEVELTYIGTSSGLFVQYPDAEMDADYDPRKRHWYKNAMANKGEVIISEPYISATTGNMVVTLSQTTPDHSGVVAIDITLTYLQSLAEQVEIGESGFAFLLDNKGKVIYHPELEGGSEVKEEFFKEMFGKGYGVINYKQNGEDKIMSFVTNDTTNWKIGGQLRYSEVTDTANPILMRTVLVVALFVVVGGVLIYFLIQSIIRPIKKLGDKAIHISKGNLSEPIEDVSNDEIGQLSKAMRTMQEMLRSMIANILHASEKVSHHSEELTQSSNEVSQGTEQISITMEELAAGAEEQANKTSEISSNVEIFTNRLEEANEYGEGIQQSSKDMLKITEEGSQLMDDSAEQMKKINYVFKETVQKVEGLAKKSQDISKLVVVIKDIADQTNLLALNAAIEAARAGEHGKGFAVVADEVRKLAEQVANSIADISNIVSNIQSEAAGVADSLHNGYQEVEQGVNKIQLTEEKFSMIRDLISQEVNTIVNISKILEELTIKGQQMNGSIQEIAALTEQSAAGIEETAAASEQSNSSIKEVSASAEELSRLAEELIQTVRKFKID</sequence>
<evidence type="ECO:0000256" key="4">
    <source>
        <dbReference type="ARBA" id="ARBA00022500"/>
    </source>
</evidence>
<dbReference type="SUPFAM" id="SSF58104">
    <property type="entry name" value="Methyl-accepting chemotaxis protein (MCP) signaling domain"/>
    <property type="match status" value="1"/>
</dbReference>
<dbReference type="SMART" id="SM00283">
    <property type="entry name" value="MA"/>
    <property type="match status" value="1"/>
</dbReference>
<comment type="subcellular location">
    <subcellularLocation>
        <location evidence="1">Cell membrane</location>
        <topology evidence="1">Multi-pass membrane protein</topology>
    </subcellularLocation>
</comment>
<evidence type="ECO:0000259" key="13">
    <source>
        <dbReference type="PROSITE" id="PS50111"/>
    </source>
</evidence>
<dbReference type="PROSITE" id="PS50111">
    <property type="entry name" value="CHEMOTAXIS_TRANSDUC_2"/>
    <property type="match status" value="1"/>
</dbReference>
<dbReference type="Gene3D" id="3.30.450.20">
    <property type="entry name" value="PAS domain"/>
    <property type="match status" value="2"/>
</dbReference>
<evidence type="ECO:0000256" key="1">
    <source>
        <dbReference type="ARBA" id="ARBA00004651"/>
    </source>
</evidence>
<name>A0ABT2WJF0_9BACI</name>
<protein>
    <submittedName>
        <fullName evidence="15">Methyl-accepting chemotaxis protein</fullName>
    </submittedName>
</protein>
<dbReference type="InterPro" id="IPR004089">
    <property type="entry name" value="MCPsignal_dom"/>
</dbReference>
<dbReference type="PROSITE" id="PS50885">
    <property type="entry name" value="HAMP"/>
    <property type="match status" value="1"/>
</dbReference>
<gene>
    <name evidence="15" type="ORF">OEV82_13870</name>
</gene>
<dbReference type="CDD" id="cd18773">
    <property type="entry name" value="PDC1_HK_sensor"/>
    <property type="match status" value="1"/>
</dbReference>
<evidence type="ECO:0000256" key="12">
    <source>
        <dbReference type="SAM" id="Phobius"/>
    </source>
</evidence>
<keyword evidence="3" id="KW-0488">Methylation</keyword>
<comment type="similarity">
    <text evidence="9">Belongs to the methyl-accepting chemotaxis (MCP) protein family.</text>
</comment>
<dbReference type="Gene3D" id="1.10.287.950">
    <property type="entry name" value="Methyl-accepting chemotaxis protein"/>
    <property type="match status" value="1"/>
</dbReference>
<comment type="caution">
    <text evidence="15">The sequence shown here is derived from an EMBL/GenBank/DDBJ whole genome shotgun (WGS) entry which is preliminary data.</text>
</comment>
<evidence type="ECO:0000256" key="5">
    <source>
        <dbReference type="ARBA" id="ARBA00022692"/>
    </source>
</evidence>
<dbReference type="Pfam" id="PF02743">
    <property type="entry name" value="dCache_1"/>
    <property type="match status" value="1"/>
</dbReference>
<dbReference type="Pfam" id="PF00015">
    <property type="entry name" value="MCPsignal"/>
    <property type="match status" value="1"/>
</dbReference>
<reference evidence="15 16" key="1">
    <citation type="submission" date="2022-10" db="EMBL/GenBank/DDBJ databases">
        <title>Description of Fervidibacillus gen. nov. in the family Fervidibacillaceae fam. nov. with two species, Fervidibacillus albus sp. nov., and Fervidibacillus halotolerans sp. nov., isolated from tidal flat sediments.</title>
        <authorList>
            <person name="Kwon K.K."/>
            <person name="Yang S.-H."/>
        </authorList>
    </citation>
    <scope>NUCLEOTIDE SEQUENCE [LARGE SCALE GENOMIC DNA]</scope>
    <source>
        <strain evidence="15 16">DSM 23332</strain>
    </source>
</reference>
<evidence type="ECO:0000259" key="14">
    <source>
        <dbReference type="PROSITE" id="PS50885"/>
    </source>
</evidence>
<dbReference type="Pfam" id="PF00672">
    <property type="entry name" value="HAMP"/>
    <property type="match status" value="1"/>
</dbReference>
<feature type="domain" description="Methyl-accepting transducer" evidence="13">
    <location>
        <begin position="373"/>
        <end position="623"/>
    </location>
</feature>
<evidence type="ECO:0000313" key="16">
    <source>
        <dbReference type="Proteomes" id="UP001208656"/>
    </source>
</evidence>
<dbReference type="CDD" id="cd06225">
    <property type="entry name" value="HAMP"/>
    <property type="match status" value="1"/>
</dbReference>
<evidence type="ECO:0000256" key="8">
    <source>
        <dbReference type="ARBA" id="ARBA00023224"/>
    </source>
</evidence>
<dbReference type="InterPro" id="IPR029151">
    <property type="entry name" value="Sensor-like_sf"/>
</dbReference>
<dbReference type="SUPFAM" id="SSF103190">
    <property type="entry name" value="Sensory domain-like"/>
    <property type="match status" value="1"/>
</dbReference>
<evidence type="ECO:0000256" key="2">
    <source>
        <dbReference type="ARBA" id="ARBA00022475"/>
    </source>
</evidence>
<dbReference type="InterPro" id="IPR003660">
    <property type="entry name" value="HAMP_dom"/>
</dbReference>
<dbReference type="RefSeq" id="WP_263062219.1">
    <property type="nucleotide sequence ID" value="NZ_JAOUSE010000058.1"/>
</dbReference>
<proteinExistence type="inferred from homology"/>
<keyword evidence="7 12" id="KW-0472">Membrane</keyword>
<accession>A0ABT2WJF0</accession>